<feature type="compositionally biased region" description="Polar residues" evidence="1">
    <location>
        <begin position="635"/>
        <end position="665"/>
    </location>
</feature>
<feature type="compositionally biased region" description="Low complexity" evidence="1">
    <location>
        <begin position="490"/>
        <end position="505"/>
    </location>
</feature>
<name>A0AAD4KVK9_9EURO</name>
<feature type="region of interest" description="Disordered" evidence="1">
    <location>
        <begin position="1152"/>
        <end position="1193"/>
    </location>
</feature>
<feature type="compositionally biased region" description="Polar residues" evidence="1">
    <location>
        <begin position="678"/>
        <end position="692"/>
    </location>
</feature>
<dbReference type="RefSeq" id="XP_046074501.1">
    <property type="nucleotide sequence ID" value="XM_046213876.1"/>
</dbReference>
<feature type="region of interest" description="Disordered" evidence="1">
    <location>
        <begin position="404"/>
        <end position="613"/>
    </location>
</feature>
<comment type="caution">
    <text evidence="2">The sequence shown here is derived from an EMBL/GenBank/DDBJ whole genome shotgun (WGS) entry which is preliminary data.</text>
</comment>
<feature type="compositionally biased region" description="Low complexity" evidence="1">
    <location>
        <begin position="1418"/>
        <end position="1455"/>
    </location>
</feature>
<feature type="region of interest" description="Disordered" evidence="1">
    <location>
        <begin position="832"/>
        <end position="857"/>
    </location>
</feature>
<dbReference type="SUPFAM" id="SSF53335">
    <property type="entry name" value="S-adenosyl-L-methionine-dependent methyltransferases"/>
    <property type="match status" value="1"/>
</dbReference>
<feature type="compositionally biased region" description="Basic and acidic residues" evidence="1">
    <location>
        <begin position="723"/>
        <end position="736"/>
    </location>
</feature>
<feature type="region of interest" description="Disordered" evidence="1">
    <location>
        <begin position="1"/>
        <end position="128"/>
    </location>
</feature>
<feature type="compositionally biased region" description="Polar residues" evidence="1">
    <location>
        <begin position="23"/>
        <end position="35"/>
    </location>
</feature>
<evidence type="ECO:0000256" key="1">
    <source>
        <dbReference type="SAM" id="MobiDB-lite"/>
    </source>
</evidence>
<keyword evidence="3" id="KW-1185">Reference proteome</keyword>
<accession>A0AAD4KVK9</accession>
<feature type="compositionally biased region" description="Polar residues" evidence="1">
    <location>
        <begin position="873"/>
        <end position="882"/>
    </location>
</feature>
<feature type="region of interest" description="Disordered" evidence="1">
    <location>
        <begin position="870"/>
        <end position="954"/>
    </location>
</feature>
<evidence type="ECO:0000313" key="2">
    <source>
        <dbReference type="EMBL" id="KAH8700795.1"/>
    </source>
</evidence>
<feature type="compositionally biased region" description="Low complexity" evidence="1">
    <location>
        <begin position="583"/>
        <end position="594"/>
    </location>
</feature>
<feature type="region of interest" description="Disordered" evidence="1">
    <location>
        <begin position="1417"/>
        <end position="1479"/>
    </location>
</feature>
<organism evidence="2 3">
    <name type="scientific">Talaromyces proteolyticus</name>
    <dbReference type="NCBI Taxonomy" id="1131652"/>
    <lineage>
        <taxon>Eukaryota</taxon>
        <taxon>Fungi</taxon>
        <taxon>Dikarya</taxon>
        <taxon>Ascomycota</taxon>
        <taxon>Pezizomycotina</taxon>
        <taxon>Eurotiomycetes</taxon>
        <taxon>Eurotiomycetidae</taxon>
        <taxon>Eurotiales</taxon>
        <taxon>Trichocomaceae</taxon>
        <taxon>Talaromyces</taxon>
        <taxon>Talaromyces sect. Bacilispori</taxon>
    </lineage>
</organism>
<feature type="compositionally biased region" description="Low complexity" evidence="1">
    <location>
        <begin position="277"/>
        <end position="292"/>
    </location>
</feature>
<feature type="region of interest" description="Disordered" evidence="1">
    <location>
        <begin position="358"/>
        <end position="390"/>
    </location>
</feature>
<evidence type="ECO:0008006" key="4">
    <source>
        <dbReference type="Google" id="ProtNLM"/>
    </source>
</evidence>
<dbReference type="Gene3D" id="3.40.50.150">
    <property type="entry name" value="Vaccinia Virus protein VP39"/>
    <property type="match status" value="1"/>
</dbReference>
<feature type="compositionally biased region" description="Basic and acidic residues" evidence="1">
    <location>
        <begin position="456"/>
        <end position="471"/>
    </location>
</feature>
<feature type="compositionally biased region" description="Polar residues" evidence="1">
    <location>
        <begin position="304"/>
        <end position="325"/>
    </location>
</feature>
<dbReference type="GeneID" id="70244163"/>
<feature type="compositionally biased region" description="Polar residues" evidence="1">
    <location>
        <begin position="516"/>
        <end position="525"/>
    </location>
</feature>
<dbReference type="Proteomes" id="UP001201262">
    <property type="component" value="Unassembled WGS sequence"/>
</dbReference>
<reference evidence="2" key="1">
    <citation type="submission" date="2021-12" db="EMBL/GenBank/DDBJ databases">
        <title>Convergent genome expansion in fungi linked to evolution of root-endophyte symbiosis.</title>
        <authorList>
            <consortium name="DOE Joint Genome Institute"/>
            <person name="Ke Y.-H."/>
            <person name="Bonito G."/>
            <person name="Liao H.-L."/>
            <person name="Looney B."/>
            <person name="Rojas-Flechas A."/>
            <person name="Nash J."/>
            <person name="Hameed K."/>
            <person name="Schadt C."/>
            <person name="Martin F."/>
            <person name="Crous P.W."/>
            <person name="Miettinen O."/>
            <person name="Magnuson J.K."/>
            <person name="Labbe J."/>
            <person name="Jacobson D."/>
            <person name="Doktycz M.J."/>
            <person name="Veneault-Fourrey C."/>
            <person name="Kuo A."/>
            <person name="Mondo S."/>
            <person name="Calhoun S."/>
            <person name="Riley R."/>
            <person name="Ohm R."/>
            <person name="LaButti K."/>
            <person name="Andreopoulos B."/>
            <person name="Pangilinan J."/>
            <person name="Nolan M."/>
            <person name="Tritt A."/>
            <person name="Clum A."/>
            <person name="Lipzen A."/>
            <person name="Daum C."/>
            <person name="Barry K."/>
            <person name="Grigoriev I.V."/>
            <person name="Vilgalys R."/>
        </authorList>
    </citation>
    <scope>NUCLEOTIDE SEQUENCE</scope>
    <source>
        <strain evidence="2">PMI_201</strain>
    </source>
</reference>
<sequence length="1548" mass="168121">MSSHRFDRVRRSRVFEKQPSFHDASSSQPQVTSIAKSPVVGPPRSNIPTPLSASVRRGSESRSNAGENEQLVIHPLAKTSRSMSSDDARPTGLPRSNGNPSSLRRPSAPSIFATRSTPSPGPATFAIPTASSGKIETVGNMRERPRNVLRRKANFRKPSIDTNQAMEQSQTGPKVSANISSTSLSIHEAQPAHGMGIMTPVSNDVPSSEKSYIPSTKLPKMKIPKPVEQPPLQQIPKEFIGLRTVVNTSNLPPPPTPIYAPSASPSTRYSDSPGMWSSRGSTPTSLSSYSPGITQPATGYRYKQSPTQTRQPALSRSTTTPVSQTEVDEPTFLGPIAADPYARLGHVKVGIVENNIKDTVLPRSPPPRKSSMKFRQPQESDSEDSNKQATVDYSQAVDDTEVALSNADVVPDAKPSTDSSPVRPRRPSRQGTDRLEQAVSPIIRSNLTTLRTTGHTRRESSEKLVSPERLRGMPVGSAATSVESFQSSFSTRIPSRSQSPSQIPKRSARTLVKSPRPQNETTDANTGRKFGLFSKKSKPNLSSSKGDSTDKSSRKGPAAGTGHEGYGKYANRGRKPSVGSNGGPRARSTSTSGGRSIGSGKGGSRQEPDIDSFFLDRLEPVVINGGGMDREELFRTQSGQSISSLSVTSAPDSSTMSTGTIMNGYSSESLGTSTELTKPTTPSLSSESNFPSQPERLHGSKPLIPRNDSSSSLLPTMVGRRRGSNDTRTGSEDSKDANFSALPLIAKTSSKSTPAPSTKKPVSKVSRKWNFFHRSQKSDQKDSTAEASEPTEAQLHAKIAILPNSRPVAHYALLDADSDTLEDILIQVEDSPLSDDDSFLHGDAKPDPNLQARHGTSILLPSPPALWSEFTDSKASPLQSRPASPKVFFRKDDQNGQAESGRPSRLASVGRIPQVVSRQDRDHKPSSQSYSRPFCRDGAPSFYTTTGTNPHDQHPVYRPQLDLQTEFHGKIFNSDSTTPKPASAPVVSETAKFASSAYAVNEFLQFPPRKQSQVSSSTSEADSIMAVVASIGPRLDTACEEDIWTEYDDLLDTVLTVDKGTAGNKEVNEPFEMVTKASKTLQAELNALDDKPRVSVASDTLSIPVSESSAQLSDASVRLRRSKIATALHTSLSPSPQVSYSDLIAGYAERNKSGNDLTLPDNPGVPPNSEDQTDEPRSPTPTRTDFETTRRRNTMLFDMAERDREGAAAQTNLRSASLMTSRWLSFGRVLFSPAHNRIKETEAERILIIDGLGNDDWSYYCALTYPNATIYSLSIRPEPPSSSPHPDAWKPPVNHHLVHHPSASAAFPFPKNFFAVCILRFPPAYSEDGQRNVVSECKRVLRPGGYIEMSVIDLDLVNVGNRARKAVRTLKEKVFLADPTISLKPASDNIQRLLGICGYDNLNRCMVSIPVAGMIGGSSDSSRSNRSVFDQSSSSHTQSPSQPPSTTSSSQPHTRTPSDDAELSLGDLLSDPSPSASNDESITKMVARVGRWWYTRCYEIPVLVDPSTDRSIWAEQKLLRECQKQGTGFRLLIAYAQKPSEKRRTVSV</sequence>
<protein>
    <recommendedName>
        <fullName evidence="4">Methyltransferase type 11 domain-containing protein</fullName>
    </recommendedName>
</protein>
<feature type="compositionally biased region" description="Basic and acidic residues" evidence="1">
    <location>
        <begin position="604"/>
        <end position="613"/>
    </location>
</feature>
<feature type="region of interest" description="Disordered" evidence="1">
    <location>
        <begin position="629"/>
        <end position="765"/>
    </location>
</feature>
<proteinExistence type="predicted"/>
<dbReference type="InterPro" id="IPR029063">
    <property type="entry name" value="SAM-dependent_MTases_sf"/>
</dbReference>
<dbReference type="EMBL" id="JAJTJA010000004">
    <property type="protein sequence ID" value="KAH8700795.1"/>
    <property type="molecule type" value="Genomic_DNA"/>
</dbReference>
<feature type="region of interest" description="Disordered" evidence="1">
    <location>
        <begin position="246"/>
        <end position="331"/>
    </location>
</feature>
<gene>
    <name evidence="2" type="ORF">BGW36DRAFT_357439</name>
</gene>
<feature type="compositionally biased region" description="Low complexity" evidence="1">
    <location>
        <begin position="1463"/>
        <end position="1475"/>
    </location>
</feature>
<feature type="compositionally biased region" description="Polar residues" evidence="1">
    <location>
        <begin position="94"/>
        <end position="104"/>
    </location>
</feature>
<feature type="compositionally biased region" description="Low complexity" evidence="1">
    <location>
        <begin position="746"/>
        <end position="760"/>
    </location>
</feature>
<feature type="compositionally biased region" description="Low complexity" evidence="1">
    <location>
        <begin position="666"/>
        <end position="677"/>
    </location>
</feature>
<evidence type="ECO:0000313" key="3">
    <source>
        <dbReference type="Proteomes" id="UP001201262"/>
    </source>
</evidence>
<feature type="compositionally biased region" description="Polar residues" evidence="1">
    <location>
        <begin position="478"/>
        <end position="489"/>
    </location>
</feature>